<dbReference type="InterPro" id="IPR003343">
    <property type="entry name" value="Big_2"/>
</dbReference>
<dbReference type="InterPro" id="IPR008963">
    <property type="entry name" value="Purple_acid_Pase-like_N"/>
</dbReference>
<feature type="domain" description="SLH" evidence="3">
    <location>
        <begin position="1904"/>
        <end position="1961"/>
    </location>
</feature>
<evidence type="ECO:0000313" key="5">
    <source>
        <dbReference type="Proteomes" id="UP001589818"/>
    </source>
</evidence>
<dbReference type="Pfam" id="PF00149">
    <property type="entry name" value="Metallophos"/>
    <property type="match status" value="1"/>
</dbReference>
<dbReference type="SUPFAM" id="SSF49373">
    <property type="entry name" value="Invasin/intimin cell-adhesion fragments"/>
    <property type="match status" value="1"/>
</dbReference>
<feature type="domain" description="SLH" evidence="3">
    <location>
        <begin position="1777"/>
        <end position="1840"/>
    </location>
</feature>
<keyword evidence="1 2" id="KW-0732">Signal</keyword>
<dbReference type="Pfam" id="PF16656">
    <property type="entry name" value="Pur_ac_phosph_N"/>
    <property type="match status" value="1"/>
</dbReference>
<dbReference type="Gene3D" id="2.60.40.10">
    <property type="entry name" value="Immunoglobulins"/>
    <property type="match status" value="1"/>
</dbReference>
<dbReference type="RefSeq" id="WP_204820883.1">
    <property type="nucleotide sequence ID" value="NZ_JANHOF010000003.1"/>
</dbReference>
<feature type="domain" description="SLH" evidence="3">
    <location>
        <begin position="1841"/>
        <end position="1899"/>
    </location>
</feature>
<dbReference type="InterPro" id="IPR001119">
    <property type="entry name" value="SLH_dom"/>
</dbReference>
<dbReference type="InterPro" id="IPR015914">
    <property type="entry name" value="PAPs_N"/>
</dbReference>
<evidence type="ECO:0000256" key="2">
    <source>
        <dbReference type="SAM" id="SignalP"/>
    </source>
</evidence>
<dbReference type="PANTHER" id="PTHR45867:SF3">
    <property type="entry name" value="ACID PHOSPHATASE TYPE 7"/>
    <property type="match status" value="1"/>
</dbReference>
<dbReference type="Gene3D" id="2.60.40.380">
    <property type="entry name" value="Purple acid phosphatase-like, N-terminal"/>
    <property type="match status" value="1"/>
</dbReference>
<dbReference type="GO" id="GO:0016798">
    <property type="term" value="F:hydrolase activity, acting on glycosyl bonds"/>
    <property type="evidence" value="ECO:0007669"/>
    <property type="project" value="UniProtKB-KW"/>
</dbReference>
<dbReference type="Gene3D" id="2.60.40.1080">
    <property type="match status" value="2"/>
</dbReference>
<keyword evidence="4" id="KW-0326">Glycosidase</keyword>
<dbReference type="InterPro" id="IPR008964">
    <property type="entry name" value="Invasin/intimin_cell_adhesion"/>
</dbReference>
<dbReference type="SUPFAM" id="SSF49363">
    <property type="entry name" value="Purple acid phosphatase, N-terminal domain"/>
    <property type="match status" value="1"/>
</dbReference>
<dbReference type="InterPro" id="IPR003961">
    <property type="entry name" value="FN3_dom"/>
</dbReference>
<keyword evidence="4" id="KW-0378">Hydrolase</keyword>
<dbReference type="Gene3D" id="2.60.40.680">
    <property type="match status" value="1"/>
</dbReference>
<dbReference type="PANTHER" id="PTHR45867">
    <property type="entry name" value="PURPLE ACID PHOSPHATASE"/>
    <property type="match status" value="1"/>
</dbReference>
<protein>
    <submittedName>
        <fullName evidence="4">Phosphodiester glycosidase family protein</fullName>
    </submittedName>
</protein>
<dbReference type="Gene3D" id="3.60.21.10">
    <property type="match status" value="1"/>
</dbReference>
<dbReference type="InterPro" id="IPR004843">
    <property type="entry name" value="Calcineurin-like_PHP"/>
</dbReference>
<name>A0ABV6J2U0_9BACL</name>
<organism evidence="4 5">
    <name type="scientific">Paenibacillus mendelii</name>
    <dbReference type="NCBI Taxonomy" id="206163"/>
    <lineage>
        <taxon>Bacteria</taxon>
        <taxon>Bacillati</taxon>
        <taxon>Bacillota</taxon>
        <taxon>Bacilli</taxon>
        <taxon>Bacillales</taxon>
        <taxon>Paenibacillaceae</taxon>
        <taxon>Paenibacillus</taxon>
    </lineage>
</organism>
<evidence type="ECO:0000256" key="1">
    <source>
        <dbReference type="ARBA" id="ARBA00022729"/>
    </source>
</evidence>
<dbReference type="EMBL" id="JBHLVF010000006">
    <property type="protein sequence ID" value="MFC0390199.1"/>
    <property type="molecule type" value="Genomic_DNA"/>
</dbReference>
<dbReference type="InterPro" id="IPR044016">
    <property type="entry name" value="Big_13"/>
</dbReference>
<evidence type="ECO:0000259" key="3">
    <source>
        <dbReference type="PROSITE" id="PS51272"/>
    </source>
</evidence>
<dbReference type="SMART" id="SM00635">
    <property type="entry name" value="BID_2"/>
    <property type="match status" value="2"/>
</dbReference>
<dbReference type="PROSITE" id="PS51272">
    <property type="entry name" value="SLH"/>
    <property type="match status" value="3"/>
</dbReference>
<comment type="caution">
    <text evidence="4">The sequence shown here is derived from an EMBL/GenBank/DDBJ whole genome shotgun (WGS) entry which is preliminary data.</text>
</comment>
<dbReference type="InterPro" id="IPR029052">
    <property type="entry name" value="Metallo-depent_PP-like"/>
</dbReference>
<dbReference type="SUPFAM" id="SSF56300">
    <property type="entry name" value="Metallo-dependent phosphatases"/>
    <property type="match status" value="1"/>
</dbReference>
<reference evidence="4 5" key="1">
    <citation type="submission" date="2024-09" db="EMBL/GenBank/DDBJ databases">
        <authorList>
            <person name="Sun Q."/>
            <person name="Mori K."/>
        </authorList>
    </citation>
    <scope>NUCLEOTIDE SEQUENCE [LARGE SCALE GENOMIC DNA]</scope>
    <source>
        <strain evidence="4 5">CCM 4839</strain>
    </source>
</reference>
<keyword evidence="5" id="KW-1185">Reference proteome</keyword>
<dbReference type="Pfam" id="PF09992">
    <property type="entry name" value="NAGPA"/>
    <property type="match status" value="1"/>
</dbReference>
<dbReference type="CDD" id="cd00063">
    <property type="entry name" value="FN3"/>
    <property type="match status" value="1"/>
</dbReference>
<dbReference type="Proteomes" id="UP001589818">
    <property type="component" value="Unassembled WGS sequence"/>
</dbReference>
<feature type="signal peptide" evidence="2">
    <location>
        <begin position="1"/>
        <end position="29"/>
    </location>
</feature>
<accession>A0ABV6J2U0</accession>
<dbReference type="Pfam" id="PF02368">
    <property type="entry name" value="Big_2"/>
    <property type="match status" value="1"/>
</dbReference>
<dbReference type="InterPro" id="IPR018711">
    <property type="entry name" value="NAGPA"/>
</dbReference>
<evidence type="ECO:0000313" key="4">
    <source>
        <dbReference type="EMBL" id="MFC0390199.1"/>
    </source>
</evidence>
<sequence length="1961" mass="211936">MIRQKRSWALLFSLFMLTSLFPYYGQAQAEALPQAGFGQVLDTRQMEIGPGAYYTWQDRQLAQGLEKIHYVEFDPKNPMLDLQPGTTNGKVYGMEGVSKMANDADRAGNRVIAAINADFYDMTTGVPIGIFMGDGVILTSPPDDWQAFGLNEDGTTIYGSSPKLTRTVSIGGKELPLSSINRMRFNDEALILYSYDFHTSTMTNDLGDEVVLDVLSGEVKSGSTLQLKVAEIHKNKGNSPIKQGQVVLSASGKYRTELAGLQVGDELSASFQFEEKWKNVKMAVGGTPILVEGGVVLQHEDPALYPRVGIGTKADGSIVMIEIDGRAPGFSEGVTFKDLGNIMKDIGVVDGITLDGGGSATFVAKLPGEPLRKILNRPSDGGERKTANGILLVNKAPEGAASKLVVQPNMERVLAGSSYTFKSTAVDANGHPAIFAETPAWSVNVDPAVGTIDAAGRFVAGDNAGMADITVSAGGLTGSGQVEVVSELTELKFPDAVRTFTSGASVPMSITALRNGQVIQADNSKFEWRVEGPIGSIDADGVFTATGETEKSGQIFVKYGNIEASMNVNIGLPPVILEDFENGVGNYKETSGARFNTVKVSEETDEDLVRFGTKSAKLEYDFKETIGISGAYIEAVDADHRIQVPGYPEKISVWVYGDGKGHWLRGQLRDGNNAAVAIDFVTESESVQFKGWKYLEADVPKGRPLPFTMDMPIRYMETKNDNKTDGVLYIDQIRALYGPVQDDMDPPVLKNFTPVEGSVIHTNIPLIQAFGEDFGYDPAVHPGTTLIDPDKIRLYVDEVEVHATLYPPKGQIHYTPEVPLTDGVHMARLKIRDLAGNQTEKAWTFTVDTGSSKIVYDNPSEVYAGGTYALNVRAIKASDIKDGHIAFTFDPAKVEDLQVIKGAKLADSQLQPTIDAATGNVRLDFNGINTTSLADEDSLAQIQYRVKDNAAGTVQTRFTSGALKFTTTEDMSVGFFGLPVEAVVKNQMQLSWNEFGVVQGYTTTFKVVDESGLPVEGAKIMEKSGTEIGATNAEGILENSILTGELRQYELQAVKGQWLSPVLKFTVSKLAGSPIPSNISVTMGEDTTKSRAFTWHTNPGTDTTVVEVAPASEFTDFTAANVLKFEGSSYLFNTWDIGTVKVHKAVADGLAPGTKYVFRVGDGNGNYSTNGSFQTAAATGERTKFIFLGDSQASNEAGFKLWGDVLNKAIADHPDTEFVVQGGDLVEDGFKENEWNMWFNASKDVLMNTTVVPVVGNHEVTGTRKTEDYLAHFNHPQNGIDSLKGSNFSFDYKNAHFVVLNSEYDFEEQKEWLRQDLAATDKKWKLIAFHRGPYGSMYDSEHIRSVWTPIFDEFKVDVVMNGHDHVYLRTYPMKDQVPVAEGEGTTYIVGGSAGPKFYAITERSWQKVTDAEQVQMYVAVEIDGDEMKFVVKTVKDRIVDQFTLKKVNNPEEVQVDKVELDRTAAELKVGEQLQLNATVLPANASDKTVIWSVLDSSPSNVATVSSNGLVSAVNPGTAKIRATSKANAAQYAEMTLTVKASSSGGYYPPVVNPIEPPVTEKPDPTDPKVENGTITAPAVLDAAGTLASAAISADDIELAFKDAKDNGAGIKTVRIDIAGGQTAGRYEVSLPAQALNGSAADQKLEIATNLGVVTLPSNFLSDAEAKKAKMISLVIEKVDPSSLSGTLRSQIGNHPVIGLSIMVDGVQQAWSNPDAPVQVSIPYKPTTAELNNPNGLVIWYLDDAGQATVVLNGQYDPAAGAVRFTVDHFSSYAVVYANKTFTDLTSYAWAKGAVESLAARGIIKGTDNDRFSPALEITRADFVTLLVRALGLEETAEGSFADVRPADYYYGAVGTAKKLGLVIGTDQNAFHPKAKISRQEMFLIVSRALQQVKKVELAGNRDVLDAFQDGDQVAEYAADSMAGMINAGLIQGNGGKLNPTGQATRADVAVFIERILNELYK</sequence>
<dbReference type="Pfam" id="PF00395">
    <property type="entry name" value="SLH"/>
    <property type="match status" value="3"/>
</dbReference>
<dbReference type="InterPro" id="IPR013783">
    <property type="entry name" value="Ig-like_fold"/>
</dbReference>
<dbReference type="Pfam" id="PF19077">
    <property type="entry name" value="Big_13"/>
    <property type="match status" value="1"/>
</dbReference>
<gene>
    <name evidence="4" type="ORF">ACFFJ8_02295</name>
</gene>
<feature type="chain" id="PRO_5046948652" evidence="2">
    <location>
        <begin position="30"/>
        <end position="1961"/>
    </location>
</feature>
<proteinExistence type="predicted"/>